<organism evidence="1 2">
    <name type="scientific">Ruminococcus albus SY3</name>
    <dbReference type="NCBI Taxonomy" id="1341156"/>
    <lineage>
        <taxon>Bacteria</taxon>
        <taxon>Bacillati</taxon>
        <taxon>Bacillota</taxon>
        <taxon>Clostridia</taxon>
        <taxon>Eubacteriales</taxon>
        <taxon>Oscillospiraceae</taxon>
        <taxon>Ruminococcus</taxon>
    </lineage>
</organism>
<reference evidence="1 2" key="1">
    <citation type="submission" date="2013-06" db="EMBL/GenBank/DDBJ databases">
        <title>Rumen cellulosomics: divergent fiber-degrading strategies revealed by comparative genome-wide analysis of six Ruminococcal strains.</title>
        <authorList>
            <person name="Dassa B."/>
            <person name="Borovok I."/>
            <person name="Lamed R."/>
            <person name="Flint H."/>
            <person name="Yeoman C.J."/>
            <person name="White B."/>
            <person name="Bayer E.A."/>
        </authorList>
    </citation>
    <scope>NUCLEOTIDE SEQUENCE [LARGE SCALE GENOMIC DNA]</scope>
    <source>
        <strain evidence="1 2">SY3</strain>
    </source>
</reference>
<accession>A0A011W1W9</accession>
<dbReference type="InterPro" id="IPR029078">
    <property type="entry name" value="Imm44"/>
</dbReference>
<sequence>MSRAFFISSEAGGRAGNALSGILRDICTKIDENNYDISRFSADIKSVCVVVCCFPDDLRAAGFGKPRKLIKYKEGTADIRLPMPYVDFINAVDDTKYLMAVRNITDSLKVICERCKKSRRASFDCDGMTDDFLARLGIPKEQLENIVGVCTD</sequence>
<dbReference type="RefSeq" id="WP_037285199.1">
    <property type="nucleotide sequence ID" value="NZ_JEOB01000001.1"/>
</dbReference>
<dbReference type="OrthoDB" id="2082054at2"/>
<gene>
    <name evidence="1" type="ORF">RASY3_03865</name>
</gene>
<protein>
    <submittedName>
        <fullName evidence="1">Dihydrolipoamide succinyltransferase</fullName>
    </submittedName>
</protein>
<dbReference type="EMBL" id="JEOB01000001">
    <property type="protein sequence ID" value="EXM40833.1"/>
    <property type="molecule type" value="Genomic_DNA"/>
</dbReference>
<name>A0A011W1W9_RUMAL</name>
<keyword evidence="2" id="KW-1185">Reference proteome</keyword>
<dbReference type="GO" id="GO:0016740">
    <property type="term" value="F:transferase activity"/>
    <property type="evidence" value="ECO:0007669"/>
    <property type="project" value="UniProtKB-KW"/>
</dbReference>
<dbReference type="AlphaFoldDB" id="A0A011W1W9"/>
<dbReference type="Proteomes" id="UP000021369">
    <property type="component" value="Unassembled WGS sequence"/>
</dbReference>
<proteinExistence type="predicted"/>
<comment type="caution">
    <text evidence="1">The sequence shown here is derived from an EMBL/GenBank/DDBJ whole genome shotgun (WGS) entry which is preliminary data.</text>
</comment>
<dbReference type="PATRIC" id="fig|1341156.4.peg.493"/>
<keyword evidence="1" id="KW-0808">Transferase</keyword>
<evidence type="ECO:0000313" key="1">
    <source>
        <dbReference type="EMBL" id="EXM40833.1"/>
    </source>
</evidence>
<dbReference type="Pfam" id="PF15571">
    <property type="entry name" value="Imm44"/>
    <property type="match status" value="1"/>
</dbReference>
<evidence type="ECO:0000313" key="2">
    <source>
        <dbReference type="Proteomes" id="UP000021369"/>
    </source>
</evidence>